<organism evidence="2 3">
    <name type="scientific">Trifolium medium</name>
    <dbReference type="NCBI Taxonomy" id="97028"/>
    <lineage>
        <taxon>Eukaryota</taxon>
        <taxon>Viridiplantae</taxon>
        <taxon>Streptophyta</taxon>
        <taxon>Embryophyta</taxon>
        <taxon>Tracheophyta</taxon>
        <taxon>Spermatophyta</taxon>
        <taxon>Magnoliopsida</taxon>
        <taxon>eudicotyledons</taxon>
        <taxon>Gunneridae</taxon>
        <taxon>Pentapetalae</taxon>
        <taxon>rosids</taxon>
        <taxon>fabids</taxon>
        <taxon>Fabales</taxon>
        <taxon>Fabaceae</taxon>
        <taxon>Papilionoideae</taxon>
        <taxon>50 kb inversion clade</taxon>
        <taxon>NPAAA clade</taxon>
        <taxon>Hologalegina</taxon>
        <taxon>IRL clade</taxon>
        <taxon>Trifolieae</taxon>
        <taxon>Trifolium</taxon>
    </lineage>
</organism>
<keyword evidence="1" id="KW-1133">Transmembrane helix</keyword>
<dbReference type="EMBL" id="LXQA010275065">
    <property type="protein sequence ID" value="MCI40041.1"/>
    <property type="molecule type" value="Genomic_DNA"/>
</dbReference>
<reference evidence="2 3" key="1">
    <citation type="journal article" date="2018" name="Front. Plant Sci.">
        <title>Red Clover (Trifolium pratense) and Zigzag Clover (T. medium) - A Picture of Genomic Similarities and Differences.</title>
        <authorList>
            <person name="Dluhosova J."/>
            <person name="Istvanek J."/>
            <person name="Nedelnik J."/>
            <person name="Repkova J."/>
        </authorList>
    </citation>
    <scope>NUCLEOTIDE SEQUENCE [LARGE SCALE GENOMIC DNA]</scope>
    <source>
        <strain evidence="3">cv. 10/8</strain>
        <tissue evidence="2">Leaf</tissue>
    </source>
</reference>
<evidence type="ECO:0000313" key="3">
    <source>
        <dbReference type="Proteomes" id="UP000265520"/>
    </source>
</evidence>
<comment type="caution">
    <text evidence="2">The sequence shown here is derived from an EMBL/GenBank/DDBJ whole genome shotgun (WGS) entry which is preliminary data.</text>
</comment>
<dbReference type="Proteomes" id="UP000265520">
    <property type="component" value="Unassembled WGS sequence"/>
</dbReference>
<evidence type="ECO:0000313" key="2">
    <source>
        <dbReference type="EMBL" id="MCI40041.1"/>
    </source>
</evidence>
<sequence>IEFDLVQVEVVVVVDFLVVFLVVVVLVHFVVGLDYG</sequence>
<keyword evidence="1" id="KW-0472">Membrane</keyword>
<feature type="transmembrane region" description="Helical" evidence="1">
    <location>
        <begin position="12"/>
        <end position="33"/>
    </location>
</feature>
<protein>
    <submittedName>
        <fullName evidence="2">Uncharacterized protein</fullName>
    </submittedName>
</protein>
<dbReference type="AlphaFoldDB" id="A0A392RTR3"/>
<evidence type="ECO:0000256" key="1">
    <source>
        <dbReference type="SAM" id="Phobius"/>
    </source>
</evidence>
<proteinExistence type="predicted"/>
<keyword evidence="3" id="KW-1185">Reference proteome</keyword>
<name>A0A392RTR3_9FABA</name>
<feature type="non-terminal residue" evidence="2">
    <location>
        <position position="1"/>
    </location>
</feature>
<keyword evidence="1" id="KW-0812">Transmembrane</keyword>
<accession>A0A392RTR3</accession>